<dbReference type="PROSITE" id="PS51886">
    <property type="entry name" value="TLDC"/>
    <property type="match status" value="1"/>
</dbReference>
<evidence type="ECO:0000256" key="2">
    <source>
        <dbReference type="ARBA" id="ARBA00009540"/>
    </source>
</evidence>
<organism evidence="8 9">
    <name type="scientific">Xylaria hypoxylon</name>
    <dbReference type="NCBI Taxonomy" id="37992"/>
    <lineage>
        <taxon>Eukaryota</taxon>
        <taxon>Fungi</taxon>
        <taxon>Dikarya</taxon>
        <taxon>Ascomycota</taxon>
        <taxon>Pezizomycotina</taxon>
        <taxon>Sordariomycetes</taxon>
        <taxon>Xylariomycetidae</taxon>
        <taxon>Xylariales</taxon>
        <taxon>Xylariaceae</taxon>
        <taxon>Xylaria</taxon>
    </lineage>
</organism>
<dbReference type="STRING" id="37992.A0A4Z0Z359"/>
<comment type="caution">
    <text evidence="8">The sequence shown here is derived from an EMBL/GenBank/DDBJ whole genome shotgun (WGS) entry which is preliminary data.</text>
</comment>
<protein>
    <recommendedName>
        <fullName evidence="5">Oxidation resistance protein 1</fullName>
    </recommendedName>
</protein>
<feature type="compositionally biased region" description="Low complexity" evidence="6">
    <location>
        <begin position="69"/>
        <end position="78"/>
    </location>
</feature>
<evidence type="ECO:0000256" key="4">
    <source>
        <dbReference type="ARBA" id="ARBA00037112"/>
    </source>
</evidence>
<proteinExistence type="inferred from homology"/>
<feature type="compositionally biased region" description="Polar residues" evidence="6">
    <location>
        <begin position="37"/>
        <end position="58"/>
    </location>
</feature>
<dbReference type="PANTHER" id="PTHR23354:SF62">
    <property type="entry name" value="MUSTARD, ISOFORM V"/>
    <property type="match status" value="1"/>
</dbReference>
<keyword evidence="3" id="KW-0496">Mitochondrion</keyword>
<gene>
    <name evidence="8" type="ORF">E0Z10_g4769</name>
</gene>
<reference evidence="8 9" key="1">
    <citation type="submission" date="2019-03" db="EMBL/GenBank/DDBJ databases">
        <title>Draft genome sequence of Xylaria hypoxylon DSM 108379, a ubiquitous saprotrophic-parasitic fungi on hardwood.</title>
        <authorList>
            <person name="Buettner E."/>
            <person name="Leonhardt S."/>
            <person name="Gebauer A.M."/>
            <person name="Liers C."/>
            <person name="Hofrichter M."/>
            <person name="Kellner H."/>
        </authorList>
    </citation>
    <scope>NUCLEOTIDE SEQUENCE [LARGE SCALE GENOMIC DNA]</scope>
    <source>
        <strain evidence="8 9">DSM 108379</strain>
    </source>
</reference>
<sequence>MNRHDTGNLIDLDDDSPPASGTTTPFPTLSPPPRASQYHTSQYHTDSPSRSSSQPNIRQSQPSPPPHPLSHASTTSSSGYGIGSAVWGLLRRISTVDSTPTPPPGISQLYNNSNAPGITPGAGGDGINGAFTPPRRTATPRGLPSLDPVNLSGYRGDTEPDERLLARGVAEEIRTFLPERLKIMEDWRLVYSLYQNGSSLGTLYQLCEKYRGVRAGFVLVVRDGKDGIFGAYLTEAPHPAPSYYGTGECFLWRASLHAPLPPPPSADTTNLNYRTTTMATSTPSAVKSATNRSSHAGTEHLAPGTLDPTSNKRAPSPVPPTHSVRFQTFAYTGANDYCMFCETKFLSVGGGHGGTFGLWLNDSLSRGHSAECDTFLNQPLSEEGEKFDVLGAELWAVGAS</sequence>
<dbReference type="OrthoDB" id="26679at2759"/>
<feature type="compositionally biased region" description="Polar residues" evidence="6">
    <location>
        <begin position="279"/>
        <end position="296"/>
    </location>
</feature>
<dbReference type="EMBL" id="SKBN01000078">
    <property type="protein sequence ID" value="TGJ84006.1"/>
    <property type="molecule type" value="Genomic_DNA"/>
</dbReference>
<dbReference type="Proteomes" id="UP000297716">
    <property type="component" value="Unassembled WGS sequence"/>
</dbReference>
<dbReference type="GO" id="GO:0005634">
    <property type="term" value="C:nucleus"/>
    <property type="evidence" value="ECO:0007669"/>
    <property type="project" value="TreeGrafter"/>
</dbReference>
<comment type="subcellular location">
    <subcellularLocation>
        <location evidence="1">Mitochondrion</location>
    </subcellularLocation>
</comment>
<evidence type="ECO:0000256" key="3">
    <source>
        <dbReference type="ARBA" id="ARBA00023128"/>
    </source>
</evidence>
<name>A0A4Z0Z359_9PEZI</name>
<feature type="region of interest" description="Disordered" evidence="6">
    <location>
        <begin position="1"/>
        <end position="78"/>
    </location>
</feature>
<feature type="domain" description="TLDc" evidence="7">
    <location>
        <begin position="163"/>
        <end position="398"/>
    </location>
</feature>
<dbReference type="SMART" id="SM00584">
    <property type="entry name" value="TLDc"/>
    <property type="match status" value="1"/>
</dbReference>
<feature type="region of interest" description="Disordered" evidence="6">
    <location>
        <begin position="279"/>
        <end position="320"/>
    </location>
</feature>
<feature type="region of interest" description="Disordered" evidence="6">
    <location>
        <begin position="134"/>
        <end position="157"/>
    </location>
</feature>
<evidence type="ECO:0000256" key="1">
    <source>
        <dbReference type="ARBA" id="ARBA00004173"/>
    </source>
</evidence>
<evidence type="ECO:0000256" key="5">
    <source>
        <dbReference type="ARBA" id="ARBA00040604"/>
    </source>
</evidence>
<evidence type="ECO:0000256" key="6">
    <source>
        <dbReference type="SAM" id="MobiDB-lite"/>
    </source>
</evidence>
<dbReference type="PANTHER" id="PTHR23354">
    <property type="entry name" value="NUCLEOLAR PROTEIN 7/ESTROGEN RECEPTOR COACTIVATOR-RELATED"/>
    <property type="match status" value="1"/>
</dbReference>
<comment type="similarity">
    <text evidence="2">Belongs to the OXR1 family.</text>
</comment>
<keyword evidence="9" id="KW-1185">Reference proteome</keyword>
<comment type="function">
    <text evidence="4">May be involved in protection from oxidative damage.</text>
</comment>
<evidence type="ECO:0000313" key="9">
    <source>
        <dbReference type="Proteomes" id="UP000297716"/>
    </source>
</evidence>
<dbReference type="AlphaFoldDB" id="A0A4Z0Z359"/>
<dbReference type="GO" id="GO:0005739">
    <property type="term" value="C:mitochondrion"/>
    <property type="evidence" value="ECO:0007669"/>
    <property type="project" value="UniProtKB-SubCell"/>
</dbReference>
<dbReference type="Pfam" id="PF07534">
    <property type="entry name" value="TLD"/>
    <property type="match status" value="2"/>
</dbReference>
<accession>A0A4Z0Z359</accession>
<dbReference type="InterPro" id="IPR006571">
    <property type="entry name" value="TLDc_dom"/>
</dbReference>
<evidence type="ECO:0000259" key="7">
    <source>
        <dbReference type="PROSITE" id="PS51886"/>
    </source>
</evidence>
<evidence type="ECO:0000313" key="8">
    <source>
        <dbReference type="EMBL" id="TGJ84006.1"/>
    </source>
</evidence>
<dbReference type="GO" id="GO:0006979">
    <property type="term" value="P:response to oxidative stress"/>
    <property type="evidence" value="ECO:0007669"/>
    <property type="project" value="TreeGrafter"/>
</dbReference>